<dbReference type="PATRIC" id="fig|1150625.3.peg.745"/>
<evidence type="ECO:0000256" key="1">
    <source>
        <dbReference type="SAM" id="Phobius"/>
    </source>
</evidence>
<dbReference type="OrthoDB" id="1683109at2"/>
<comment type="caution">
    <text evidence="2">The sequence shown here is derived from an EMBL/GenBank/DDBJ whole genome shotgun (WGS) entry which is preliminary data.</text>
</comment>
<proteinExistence type="predicted"/>
<name>A0A147KAN0_9BACI</name>
<dbReference type="AlphaFoldDB" id="A0A147KAN0"/>
<reference evidence="2 3" key="1">
    <citation type="journal article" date="2016" name="Front. Microbiol.">
        <title>Microevolution Analysis of Bacillus coahuilensis Unveils Differences in Phosphorus Acquisition Strategies and Their Regulation.</title>
        <authorList>
            <person name="Gomez-Lunar Z."/>
            <person name="Hernandez-Gonzalez I."/>
            <person name="Rodriguez-Torres M.D."/>
            <person name="Souza V."/>
            <person name="Olmedo-Alvarez G."/>
        </authorList>
    </citation>
    <scope>NUCLEOTIDE SEQUENCE [LARGE SCALE GENOMIC DNA]</scope>
    <source>
        <strain evidence="3">p1.1.43</strain>
    </source>
</reference>
<sequence>MQIFSTFEQSINIELAICTLEKNGIQKHQIFAIPMNNRKASPHHFDTIHSSDGVSLIDIGMALATAFSVITASIGFDLKWGPIVWGIIGAVSGFILGFLIRLVSLKAVKKRTNWNKGTQTDVILIIECTNEQMSFVETILWEHKALGLAKVHE</sequence>
<dbReference type="STRING" id="1150625.Q75_03555"/>
<feature type="transmembrane region" description="Helical" evidence="1">
    <location>
        <begin position="82"/>
        <end position="103"/>
    </location>
</feature>
<feature type="transmembrane region" description="Helical" evidence="1">
    <location>
        <begin position="56"/>
        <end position="76"/>
    </location>
</feature>
<dbReference type="Proteomes" id="UP000074108">
    <property type="component" value="Unassembled WGS sequence"/>
</dbReference>
<evidence type="ECO:0000313" key="3">
    <source>
        <dbReference type="Proteomes" id="UP000074108"/>
    </source>
</evidence>
<dbReference type="EMBL" id="LDYG01000019">
    <property type="protein sequence ID" value="KUP07849.1"/>
    <property type="molecule type" value="Genomic_DNA"/>
</dbReference>
<accession>A0A147KAN0</accession>
<keyword evidence="1" id="KW-0472">Membrane</keyword>
<evidence type="ECO:0000313" key="2">
    <source>
        <dbReference type="EMBL" id="KUP07849.1"/>
    </source>
</evidence>
<keyword evidence="1" id="KW-0812">Transmembrane</keyword>
<protein>
    <submittedName>
        <fullName evidence="2">Membrane protein</fullName>
    </submittedName>
</protein>
<dbReference type="RefSeq" id="WP_059350399.1">
    <property type="nucleotide sequence ID" value="NZ_LDYG01000019.1"/>
</dbReference>
<keyword evidence="1" id="KW-1133">Transmembrane helix</keyword>
<gene>
    <name evidence="2" type="ORF">Q75_03555</name>
</gene>
<keyword evidence="3" id="KW-1185">Reference proteome</keyword>
<organism evidence="2 3">
    <name type="scientific">Bacillus coahuilensis p1.1.43</name>
    <dbReference type="NCBI Taxonomy" id="1150625"/>
    <lineage>
        <taxon>Bacteria</taxon>
        <taxon>Bacillati</taxon>
        <taxon>Bacillota</taxon>
        <taxon>Bacilli</taxon>
        <taxon>Bacillales</taxon>
        <taxon>Bacillaceae</taxon>
        <taxon>Bacillus</taxon>
    </lineage>
</organism>